<dbReference type="InterPro" id="IPR036691">
    <property type="entry name" value="Endo/exonu/phosph_ase_sf"/>
</dbReference>
<dbReference type="EC" id="3.1.3.56" evidence="1"/>
<accession>A0A914Z1Q5</accession>
<dbReference type="PANTHER" id="PTHR12997">
    <property type="entry name" value="TYPE I INOSITOL-1,4,5-TRISPHOSPHATE 5-PHOSPHATASE"/>
    <property type="match status" value="1"/>
</dbReference>
<dbReference type="SUPFAM" id="SSF56219">
    <property type="entry name" value="DNase I-like"/>
    <property type="match status" value="1"/>
</dbReference>
<sequence>MPDILLITANVGSLFDENPVIKSQWKDNVINTIKEKCAKFIVLNFQETGGKEFKKYSKDVSGVINDLFNSLTDYPIVRAFLDLDFETVEEYTALGTVVFIHKDWESNVEQWIFNENNVENENGYFTALKDNENIIEEKISTSKFVKKQKFAKEFWPEFKWGRKGYLHTRWRINSRILDFINIHLFHDESNLELTQNPLLYSQNRQRALNYTIDQYNEWTSLQKDKALCHGNLFIFGDFNFRLRTDSFLRKITKDQEIHEIEDINKSASFPSQVSEFETNKQQNTLNGVIAHDTLKRNLSAIEFRPKEDKKKLLDDSKWVSKFCYFFKEKYVFKTDNHFYSIVLRIEKKRFDYVDAATFVTKWDQYRDDDTEPREFSLKEMQIKFPPTYPWSEDPLCSNCFMKTRAPAWCDRVLMNNEAFELVQKDSKSVYTCIGLNACMGDHKPVLLGFSLL</sequence>
<dbReference type="SMART" id="SM00128">
    <property type="entry name" value="IPPc"/>
    <property type="match status" value="1"/>
</dbReference>
<dbReference type="Pfam" id="PF22669">
    <property type="entry name" value="Exo_endo_phos2"/>
    <property type="match status" value="2"/>
</dbReference>
<evidence type="ECO:0000256" key="1">
    <source>
        <dbReference type="ARBA" id="ARBA00012997"/>
    </source>
</evidence>
<dbReference type="GO" id="GO:0046856">
    <property type="term" value="P:phosphatidylinositol dephosphorylation"/>
    <property type="evidence" value="ECO:0007669"/>
    <property type="project" value="InterPro"/>
</dbReference>
<comment type="similarity">
    <text evidence="3">Belongs to the inositol 1,4,5-trisphosphate 5-phosphatase type I family.</text>
</comment>
<dbReference type="GO" id="GO:0004445">
    <property type="term" value="F:inositol-polyphosphate 5-phosphatase activity"/>
    <property type="evidence" value="ECO:0007669"/>
    <property type="project" value="UniProtKB-EC"/>
</dbReference>
<evidence type="ECO:0000313" key="5">
    <source>
        <dbReference type="Proteomes" id="UP000887577"/>
    </source>
</evidence>
<evidence type="ECO:0000313" key="6">
    <source>
        <dbReference type="WBParaSite" id="PSU_v2.g6292.t1"/>
    </source>
</evidence>
<name>A0A914Z1Q5_9BILA</name>
<dbReference type="WBParaSite" id="PSU_v2.g6292.t1">
    <property type="protein sequence ID" value="PSU_v2.g6292.t1"/>
    <property type="gene ID" value="PSU_v2.g6292"/>
</dbReference>
<dbReference type="PANTHER" id="PTHR12997:SF2">
    <property type="entry name" value="INOSITOL POLYPHOSPHATE-5-PHOSPHATASE A"/>
    <property type="match status" value="1"/>
</dbReference>
<keyword evidence="5" id="KW-1185">Reference proteome</keyword>
<evidence type="ECO:0000256" key="3">
    <source>
        <dbReference type="ARBA" id="ARBA00023599"/>
    </source>
</evidence>
<dbReference type="InterPro" id="IPR039737">
    <property type="entry name" value="INPP5A"/>
</dbReference>
<feature type="domain" description="Inositol polyphosphate-related phosphatase" evidence="4">
    <location>
        <begin position="1"/>
        <end position="451"/>
    </location>
</feature>
<dbReference type="InterPro" id="IPR000300">
    <property type="entry name" value="IPPc"/>
</dbReference>
<evidence type="ECO:0000259" key="4">
    <source>
        <dbReference type="SMART" id="SM00128"/>
    </source>
</evidence>
<dbReference type="Gene3D" id="3.60.10.10">
    <property type="entry name" value="Endonuclease/exonuclease/phosphatase"/>
    <property type="match status" value="1"/>
</dbReference>
<organism evidence="5 6">
    <name type="scientific">Panagrolaimus superbus</name>
    <dbReference type="NCBI Taxonomy" id="310955"/>
    <lineage>
        <taxon>Eukaryota</taxon>
        <taxon>Metazoa</taxon>
        <taxon>Ecdysozoa</taxon>
        <taxon>Nematoda</taxon>
        <taxon>Chromadorea</taxon>
        <taxon>Rhabditida</taxon>
        <taxon>Tylenchina</taxon>
        <taxon>Panagrolaimomorpha</taxon>
        <taxon>Panagrolaimoidea</taxon>
        <taxon>Panagrolaimidae</taxon>
        <taxon>Panagrolaimus</taxon>
    </lineage>
</organism>
<evidence type="ECO:0000256" key="2">
    <source>
        <dbReference type="ARBA" id="ARBA00022801"/>
    </source>
</evidence>
<protein>
    <recommendedName>
        <fullName evidence="1">inositol-polyphosphate 5-phosphatase</fullName>
        <ecNumber evidence="1">3.1.3.56</ecNumber>
    </recommendedName>
</protein>
<proteinExistence type="inferred from homology"/>
<keyword evidence="2" id="KW-0378">Hydrolase</keyword>
<dbReference type="Proteomes" id="UP000887577">
    <property type="component" value="Unplaced"/>
</dbReference>
<dbReference type="AlphaFoldDB" id="A0A914Z1Q5"/>
<reference evidence="6" key="1">
    <citation type="submission" date="2022-11" db="UniProtKB">
        <authorList>
            <consortium name="WormBaseParasite"/>
        </authorList>
    </citation>
    <scope>IDENTIFICATION</scope>
</reference>